<organism evidence="3 4">
    <name type="scientific">Venatoribacter cucullus</name>
    <dbReference type="NCBI Taxonomy" id="2661630"/>
    <lineage>
        <taxon>Bacteria</taxon>
        <taxon>Pseudomonadati</taxon>
        <taxon>Pseudomonadota</taxon>
        <taxon>Gammaproteobacteria</taxon>
        <taxon>Oceanospirillales</taxon>
        <taxon>Oceanospirillaceae</taxon>
        <taxon>Venatoribacter</taxon>
    </lineage>
</organism>
<accession>A0A9X7YP31</accession>
<sequence length="216" mass="23449">MTTPANQHSPAASGHPHKAFWLSLLIIIWLAATLAGLWWFQQQNVRPFIGADDDARFWQASQAEQLLQPILAPLPAPAAGQVTLLQFWNPGCLCNQLSQRHFDALLHQFKADSLRVVAIAPASASDEDLQSFLRLNGERMDIVRAPAGFTLPASPALALFGPDNRLGYFGAWGFGALCTVANDDFFPAMVRALQNEGYGPFANVAGDGCFCAWPGN</sequence>
<evidence type="ECO:0000313" key="4">
    <source>
        <dbReference type="Proteomes" id="UP000596074"/>
    </source>
</evidence>
<dbReference type="InterPro" id="IPR036249">
    <property type="entry name" value="Thioredoxin-like_sf"/>
</dbReference>
<dbReference type="AlphaFoldDB" id="A0A9X7YP31"/>
<proteinExistence type="predicted"/>
<dbReference type="RefSeq" id="WP_228344296.1">
    <property type="nucleotide sequence ID" value="NZ_CP046056.1"/>
</dbReference>
<dbReference type="EMBL" id="CP046056">
    <property type="protein sequence ID" value="QQD24256.1"/>
    <property type="molecule type" value="Genomic_DNA"/>
</dbReference>
<feature type="transmembrane region" description="Helical" evidence="1">
    <location>
        <begin position="20"/>
        <end position="40"/>
    </location>
</feature>
<dbReference type="Gene3D" id="3.40.30.10">
    <property type="entry name" value="Glutaredoxin"/>
    <property type="match status" value="1"/>
</dbReference>
<protein>
    <recommendedName>
        <fullName evidence="2">DUF6436 domain-containing protein</fullName>
    </recommendedName>
</protein>
<feature type="domain" description="DUF6436" evidence="2">
    <location>
        <begin position="74"/>
        <end position="213"/>
    </location>
</feature>
<dbReference type="InterPro" id="IPR045494">
    <property type="entry name" value="DUF6436"/>
</dbReference>
<reference evidence="3 4" key="1">
    <citation type="submission" date="2019-11" db="EMBL/GenBank/DDBJ databases">
        <title>Venatorbacter sp. nov. a predator of Campylobacter and other Gram-negative bacteria.</title>
        <authorList>
            <person name="Saeedi A."/>
            <person name="Cummings N.J."/>
            <person name="Connerton I.F."/>
            <person name="Connerton P.L."/>
        </authorList>
    </citation>
    <scope>NUCLEOTIDE SEQUENCE [LARGE SCALE GENOMIC DNA]</scope>
    <source>
        <strain evidence="3">XL5</strain>
    </source>
</reference>
<gene>
    <name evidence="3" type="ORF">GJQ55_07090</name>
</gene>
<dbReference type="Pfam" id="PF20029">
    <property type="entry name" value="DUF6436"/>
    <property type="match status" value="1"/>
</dbReference>
<dbReference type="KEGG" id="vcw:GJQ55_07090"/>
<keyword evidence="1" id="KW-1133">Transmembrane helix</keyword>
<evidence type="ECO:0000256" key="1">
    <source>
        <dbReference type="SAM" id="Phobius"/>
    </source>
</evidence>
<keyword evidence="4" id="KW-1185">Reference proteome</keyword>
<keyword evidence="1" id="KW-0812">Transmembrane</keyword>
<name>A0A9X7YP31_9GAMM</name>
<evidence type="ECO:0000259" key="2">
    <source>
        <dbReference type="Pfam" id="PF20029"/>
    </source>
</evidence>
<dbReference type="SUPFAM" id="SSF52833">
    <property type="entry name" value="Thioredoxin-like"/>
    <property type="match status" value="1"/>
</dbReference>
<keyword evidence="1" id="KW-0472">Membrane</keyword>
<dbReference type="Proteomes" id="UP000596074">
    <property type="component" value="Chromosome"/>
</dbReference>
<evidence type="ECO:0000313" key="3">
    <source>
        <dbReference type="EMBL" id="QQD24256.1"/>
    </source>
</evidence>